<protein>
    <submittedName>
        <fullName evidence="1">Uncharacterized protein</fullName>
    </submittedName>
</protein>
<reference evidence="1" key="1">
    <citation type="journal article" date="2015" name="Nature">
        <title>Complex archaea that bridge the gap between prokaryotes and eukaryotes.</title>
        <authorList>
            <person name="Spang A."/>
            <person name="Saw J.H."/>
            <person name="Jorgensen S.L."/>
            <person name="Zaremba-Niedzwiedzka K."/>
            <person name="Martijn J."/>
            <person name="Lind A.E."/>
            <person name="van Eijk R."/>
            <person name="Schleper C."/>
            <person name="Guy L."/>
            <person name="Ettema T.J."/>
        </authorList>
    </citation>
    <scope>NUCLEOTIDE SEQUENCE</scope>
</reference>
<evidence type="ECO:0000313" key="1">
    <source>
        <dbReference type="EMBL" id="KKL16734.1"/>
    </source>
</evidence>
<dbReference type="EMBL" id="LAZR01039547">
    <property type="protein sequence ID" value="KKL16734.1"/>
    <property type="molecule type" value="Genomic_DNA"/>
</dbReference>
<organism evidence="1">
    <name type="scientific">marine sediment metagenome</name>
    <dbReference type="NCBI Taxonomy" id="412755"/>
    <lineage>
        <taxon>unclassified sequences</taxon>
        <taxon>metagenomes</taxon>
        <taxon>ecological metagenomes</taxon>
    </lineage>
</organism>
<accession>A0A0F9B4D4</accession>
<proteinExistence type="predicted"/>
<comment type="caution">
    <text evidence="1">The sequence shown here is derived from an EMBL/GenBank/DDBJ whole genome shotgun (WGS) entry which is preliminary data.</text>
</comment>
<dbReference type="AlphaFoldDB" id="A0A0F9B4D4"/>
<gene>
    <name evidence="1" type="ORF">LCGC14_2492610</name>
</gene>
<sequence>MVFQPLGASALGVDPLAGDPLHDLPTVTVTTIGAVTTGGPNMTVAWVYSQAQGDPQSKYRLEILDDALATTHYDSGWLSGTDADHSFDVDAEGVPHESTDVTARVSVESPSFRRADDVDAYTVAWGVPHAAIDSPVDLEVWTDLTGVDV</sequence>
<feature type="non-terminal residue" evidence="1">
    <location>
        <position position="149"/>
    </location>
</feature>
<name>A0A0F9B4D4_9ZZZZ</name>